<proteinExistence type="predicted"/>
<organism evidence="2 3">
    <name type="scientific">Colocasia esculenta</name>
    <name type="common">Wild taro</name>
    <name type="synonym">Arum esculentum</name>
    <dbReference type="NCBI Taxonomy" id="4460"/>
    <lineage>
        <taxon>Eukaryota</taxon>
        <taxon>Viridiplantae</taxon>
        <taxon>Streptophyta</taxon>
        <taxon>Embryophyta</taxon>
        <taxon>Tracheophyta</taxon>
        <taxon>Spermatophyta</taxon>
        <taxon>Magnoliopsida</taxon>
        <taxon>Liliopsida</taxon>
        <taxon>Araceae</taxon>
        <taxon>Aroideae</taxon>
        <taxon>Colocasieae</taxon>
        <taxon>Colocasia</taxon>
    </lineage>
</organism>
<evidence type="ECO:0000313" key="3">
    <source>
        <dbReference type="Proteomes" id="UP000652761"/>
    </source>
</evidence>
<dbReference type="AlphaFoldDB" id="A0A843WW84"/>
<accession>A0A843WW84</accession>
<protein>
    <submittedName>
        <fullName evidence="2">Uncharacterized protein</fullName>
    </submittedName>
</protein>
<evidence type="ECO:0000313" key="2">
    <source>
        <dbReference type="EMBL" id="MQM12196.1"/>
    </source>
</evidence>
<feature type="transmembrane region" description="Helical" evidence="1">
    <location>
        <begin position="182"/>
        <end position="202"/>
    </location>
</feature>
<gene>
    <name evidence="2" type="ORF">Taro_045112</name>
</gene>
<dbReference type="EMBL" id="NMUH01005228">
    <property type="protein sequence ID" value="MQM12196.1"/>
    <property type="molecule type" value="Genomic_DNA"/>
</dbReference>
<sequence>MRCLIVGRVPCSRYNCCEGAKGCLDSPERKVPSRLPVRMRGVRRLPLETWRVLGAEAIRCPVLGCFGDCGLEQELPGLLVCSLHILETNVGKRIRDSRGPAKGSPSSFLRMYLVPDDSSDSFLAPIKVALDPSELWFTPTHCISPLNAIPLSACIAVDAAVPLSVVHGAGGGLRRSFPCFPLLLLLPLSIAFPEFFVLLRFIPIDLRRDKIRFEVPWSYLLIGVVLLILFAEGGGGGGDRPGALNMMQIDEGVNGDDWLLDLVDPSFDPHGGDDD</sequence>
<comment type="caution">
    <text evidence="2">The sequence shown here is derived from an EMBL/GenBank/DDBJ whole genome shotgun (WGS) entry which is preliminary data.</text>
</comment>
<name>A0A843WW84_COLES</name>
<evidence type="ECO:0000256" key="1">
    <source>
        <dbReference type="SAM" id="Phobius"/>
    </source>
</evidence>
<keyword evidence="3" id="KW-1185">Reference proteome</keyword>
<keyword evidence="1" id="KW-0812">Transmembrane</keyword>
<feature type="transmembrane region" description="Helical" evidence="1">
    <location>
        <begin position="214"/>
        <end position="231"/>
    </location>
</feature>
<keyword evidence="1" id="KW-1133">Transmembrane helix</keyword>
<reference evidence="2" key="1">
    <citation type="submission" date="2017-07" db="EMBL/GenBank/DDBJ databases">
        <title>Taro Niue Genome Assembly and Annotation.</title>
        <authorList>
            <person name="Atibalentja N."/>
            <person name="Keating K."/>
            <person name="Fields C.J."/>
        </authorList>
    </citation>
    <scope>NUCLEOTIDE SEQUENCE</scope>
    <source>
        <strain evidence="2">Niue_2</strain>
        <tissue evidence="2">Leaf</tissue>
    </source>
</reference>
<dbReference type="Proteomes" id="UP000652761">
    <property type="component" value="Unassembled WGS sequence"/>
</dbReference>
<keyword evidence="1" id="KW-0472">Membrane</keyword>